<dbReference type="RefSeq" id="WP_248010375.1">
    <property type="nucleotide sequence ID" value="NZ_JAJHVV010000013.1"/>
</dbReference>
<evidence type="ECO:0000313" key="5">
    <source>
        <dbReference type="Proteomes" id="UP001139559"/>
    </source>
</evidence>
<name>A0A9X1XLU1_9VIBR</name>
<dbReference type="SUPFAM" id="SSF51735">
    <property type="entry name" value="NAD(P)-binding Rossmann-fold domains"/>
    <property type="match status" value="1"/>
</dbReference>
<sequence length="308" mass="34590">MNNLTNKLYIDTEQDALYQELIEQLNLQDLTITDDPESANILLASPPRISTKLEQYSCVEWVQSIYAGVDALSTLDKTPKFTLTNVKGIFGQQIAEYVLGYAISHFRHFDQYKEQQVNGLWHQIPYQTIDTKSMLILGTGSIGNHVAQMAKALGMTVYGVNRSGIPPKDSNFDETYHIQELRQTLSQVDIVVSTLPNTKETNGLLNRETLEQCNGVLVFNVGRGPTINEEGLLAAVDGGSVTHAYLDVFNHEPLDRQHAFWNHPSITVTPHIAAISVPEQVVEIFQQNYRNWHSGFKLENVVDLSKGY</sequence>
<organism evidence="4 5">
    <name type="scientific">Vibrio amylolyticus</name>
    <dbReference type="NCBI Taxonomy" id="2847292"/>
    <lineage>
        <taxon>Bacteria</taxon>
        <taxon>Pseudomonadati</taxon>
        <taxon>Pseudomonadota</taxon>
        <taxon>Gammaproteobacteria</taxon>
        <taxon>Vibrionales</taxon>
        <taxon>Vibrionaceae</taxon>
        <taxon>Vibrio</taxon>
    </lineage>
</organism>
<dbReference type="PANTHER" id="PTHR43333">
    <property type="entry name" value="2-HACID_DH_C DOMAIN-CONTAINING PROTEIN"/>
    <property type="match status" value="1"/>
</dbReference>
<dbReference type="PANTHER" id="PTHR43333:SF1">
    <property type="entry name" value="D-ISOMER SPECIFIC 2-HYDROXYACID DEHYDROGENASE NAD-BINDING DOMAIN-CONTAINING PROTEIN"/>
    <property type="match status" value="1"/>
</dbReference>
<evidence type="ECO:0000313" key="4">
    <source>
        <dbReference type="EMBL" id="MCK6265307.1"/>
    </source>
</evidence>
<dbReference type="Pfam" id="PF02826">
    <property type="entry name" value="2-Hacid_dh_C"/>
    <property type="match status" value="1"/>
</dbReference>
<dbReference type="EMBL" id="JAJHVV010000013">
    <property type="protein sequence ID" value="MCK6265307.1"/>
    <property type="molecule type" value="Genomic_DNA"/>
</dbReference>
<dbReference type="InterPro" id="IPR006140">
    <property type="entry name" value="D-isomer_DH_NAD-bd"/>
</dbReference>
<dbReference type="FunFam" id="3.40.50.720:FF:000363">
    <property type="entry name" value="D-isomer specific 2-hydroxyacid dehydrogenase"/>
    <property type="match status" value="1"/>
</dbReference>
<gene>
    <name evidence="4" type="ORF">KP803_18740</name>
</gene>
<comment type="caution">
    <text evidence="4">The sequence shown here is derived from an EMBL/GenBank/DDBJ whole genome shotgun (WGS) entry which is preliminary data.</text>
</comment>
<dbReference type="Proteomes" id="UP001139559">
    <property type="component" value="Unassembled WGS sequence"/>
</dbReference>
<dbReference type="CDD" id="cd05300">
    <property type="entry name" value="2-Hacid_dh_1"/>
    <property type="match status" value="1"/>
</dbReference>
<evidence type="ECO:0000259" key="3">
    <source>
        <dbReference type="Pfam" id="PF02826"/>
    </source>
</evidence>
<proteinExistence type="predicted"/>
<dbReference type="InterPro" id="IPR036291">
    <property type="entry name" value="NAD(P)-bd_dom_sf"/>
</dbReference>
<accession>A0A9X1XLU1</accession>
<dbReference type="GO" id="GO:0016491">
    <property type="term" value="F:oxidoreductase activity"/>
    <property type="evidence" value="ECO:0007669"/>
    <property type="project" value="UniProtKB-KW"/>
</dbReference>
<keyword evidence="1" id="KW-0560">Oxidoreductase</keyword>
<reference evidence="4" key="1">
    <citation type="submission" date="2021-11" db="EMBL/GenBank/DDBJ databases">
        <title>Vibrio ZSDE26 sp. nov. and Vibrio ZSDZ34 sp. nov., isolated from coastal seawater in Qingdao.</title>
        <authorList>
            <person name="Zhang P."/>
        </authorList>
    </citation>
    <scope>NUCLEOTIDE SEQUENCE</scope>
    <source>
        <strain evidence="4">ZSDE26</strain>
    </source>
</reference>
<evidence type="ECO:0000256" key="2">
    <source>
        <dbReference type="ARBA" id="ARBA00023027"/>
    </source>
</evidence>
<protein>
    <submittedName>
        <fullName evidence="4">D-2-hydroxyacid dehydrogenase</fullName>
    </submittedName>
</protein>
<dbReference type="GO" id="GO:0051287">
    <property type="term" value="F:NAD binding"/>
    <property type="evidence" value="ECO:0007669"/>
    <property type="project" value="InterPro"/>
</dbReference>
<feature type="domain" description="D-isomer specific 2-hydroxyacid dehydrogenase NAD-binding" evidence="3">
    <location>
        <begin position="100"/>
        <end position="273"/>
    </location>
</feature>
<keyword evidence="2" id="KW-0520">NAD</keyword>
<dbReference type="AlphaFoldDB" id="A0A9X1XLU1"/>
<dbReference type="Gene3D" id="3.40.50.720">
    <property type="entry name" value="NAD(P)-binding Rossmann-like Domain"/>
    <property type="match status" value="2"/>
</dbReference>
<evidence type="ECO:0000256" key="1">
    <source>
        <dbReference type="ARBA" id="ARBA00023002"/>
    </source>
</evidence>
<keyword evidence="5" id="KW-1185">Reference proteome</keyword>